<evidence type="ECO:0000313" key="2">
    <source>
        <dbReference type="Proteomes" id="UP001597012"/>
    </source>
</evidence>
<protein>
    <submittedName>
        <fullName evidence="1">Uncharacterized protein</fullName>
    </submittedName>
</protein>
<organism evidence="1 2">
    <name type="scientific">Maribacter chungangensis</name>
    <dbReference type="NCBI Taxonomy" id="1069117"/>
    <lineage>
        <taxon>Bacteria</taxon>
        <taxon>Pseudomonadati</taxon>
        <taxon>Bacteroidota</taxon>
        <taxon>Flavobacteriia</taxon>
        <taxon>Flavobacteriales</taxon>
        <taxon>Flavobacteriaceae</taxon>
        <taxon>Maribacter</taxon>
    </lineage>
</organism>
<sequence>MLSQLRIDTETWKWWLNERMNNSNASGFFRITTPTFIICPKDFPVISITSIYVEDMSFL</sequence>
<evidence type="ECO:0000313" key="1">
    <source>
        <dbReference type="EMBL" id="MFD0798354.1"/>
    </source>
</evidence>
<reference evidence="2" key="1">
    <citation type="journal article" date="2019" name="Int. J. Syst. Evol. Microbiol.">
        <title>The Global Catalogue of Microorganisms (GCM) 10K type strain sequencing project: providing services to taxonomists for standard genome sequencing and annotation.</title>
        <authorList>
            <consortium name="The Broad Institute Genomics Platform"/>
            <consortium name="The Broad Institute Genome Sequencing Center for Infectious Disease"/>
            <person name="Wu L."/>
            <person name="Ma J."/>
        </authorList>
    </citation>
    <scope>NUCLEOTIDE SEQUENCE [LARGE SCALE GENOMIC DNA]</scope>
    <source>
        <strain evidence="2">CCUG 61948</strain>
    </source>
</reference>
<accession>A0ABW3B5T4</accession>
<comment type="caution">
    <text evidence="1">The sequence shown here is derived from an EMBL/GenBank/DDBJ whole genome shotgun (WGS) entry which is preliminary data.</text>
</comment>
<dbReference type="EMBL" id="JBHTHY010000011">
    <property type="protein sequence ID" value="MFD0798354.1"/>
    <property type="molecule type" value="Genomic_DNA"/>
</dbReference>
<name>A0ABW3B5T4_9FLAO</name>
<keyword evidence="2" id="KW-1185">Reference proteome</keyword>
<dbReference type="Proteomes" id="UP001597012">
    <property type="component" value="Unassembled WGS sequence"/>
</dbReference>
<proteinExistence type="predicted"/>
<gene>
    <name evidence="1" type="ORF">ACFQZJ_12855</name>
</gene>